<keyword evidence="5" id="KW-1185">Reference proteome</keyword>
<dbReference type="Proteomes" id="UP000722791">
    <property type="component" value="Unassembled WGS sequence"/>
</dbReference>
<dbReference type="AlphaFoldDB" id="A0A8J4G5S6"/>
<accession>A0A8J4G5S6</accession>
<organism evidence="3 4">
    <name type="scientific">Volvox reticuliferus</name>
    <dbReference type="NCBI Taxonomy" id="1737510"/>
    <lineage>
        <taxon>Eukaryota</taxon>
        <taxon>Viridiplantae</taxon>
        <taxon>Chlorophyta</taxon>
        <taxon>core chlorophytes</taxon>
        <taxon>Chlorophyceae</taxon>
        <taxon>CS clade</taxon>
        <taxon>Chlamydomonadales</taxon>
        <taxon>Volvocaceae</taxon>
        <taxon>Volvox</taxon>
    </lineage>
</organism>
<name>A0A8J4G5S6_9CHLO</name>
<evidence type="ECO:0000313" key="2">
    <source>
        <dbReference type="EMBL" id="GIL75903.1"/>
    </source>
</evidence>
<protein>
    <submittedName>
        <fullName evidence="3">Uncharacterized protein</fullName>
    </submittedName>
</protein>
<reference evidence="3" key="1">
    <citation type="journal article" date="2021" name="Proc. Natl. Acad. Sci. U.S.A.">
        <title>Three genomes in the algal genus Volvox reveal the fate of a haploid sex-determining region after a transition to homothallism.</title>
        <authorList>
            <person name="Yamamoto K."/>
            <person name="Hamaji T."/>
            <person name="Kawai-Toyooka H."/>
            <person name="Matsuzaki R."/>
            <person name="Takahashi F."/>
            <person name="Nishimura Y."/>
            <person name="Kawachi M."/>
            <person name="Noguchi H."/>
            <person name="Minakuchi Y."/>
            <person name="Umen J.G."/>
            <person name="Toyoda A."/>
            <person name="Nozaki H."/>
        </authorList>
    </citation>
    <scope>NUCLEOTIDE SEQUENCE</scope>
    <source>
        <strain evidence="3">NIES-3785</strain>
        <strain evidence="2">NIES-3786</strain>
    </source>
</reference>
<evidence type="ECO:0000313" key="5">
    <source>
        <dbReference type="Proteomes" id="UP000747110"/>
    </source>
</evidence>
<feature type="compositionally biased region" description="Polar residues" evidence="1">
    <location>
        <begin position="1"/>
        <end position="10"/>
    </location>
</feature>
<evidence type="ECO:0000313" key="3">
    <source>
        <dbReference type="EMBL" id="GIM00619.1"/>
    </source>
</evidence>
<gene>
    <name evidence="2" type="ORF">Vretifemale_5616</name>
    <name evidence="3" type="ORF">Vretimale_5592</name>
</gene>
<dbReference type="EMBL" id="BNCQ01000008">
    <property type="protein sequence ID" value="GIM00619.1"/>
    <property type="molecule type" value="Genomic_DNA"/>
</dbReference>
<comment type="caution">
    <text evidence="3">The sequence shown here is derived from an EMBL/GenBank/DDBJ whole genome shotgun (WGS) entry which is preliminary data.</text>
</comment>
<evidence type="ECO:0000313" key="4">
    <source>
        <dbReference type="Proteomes" id="UP000722791"/>
    </source>
</evidence>
<feature type="region of interest" description="Disordered" evidence="1">
    <location>
        <begin position="1"/>
        <end position="20"/>
    </location>
</feature>
<dbReference type="EMBL" id="BNCP01000008">
    <property type="protein sequence ID" value="GIL75903.1"/>
    <property type="molecule type" value="Genomic_DNA"/>
</dbReference>
<dbReference type="Proteomes" id="UP000747110">
    <property type="component" value="Unassembled WGS sequence"/>
</dbReference>
<evidence type="ECO:0000256" key="1">
    <source>
        <dbReference type="SAM" id="MobiDB-lite"/>
    </source>
</evidence>
<proteinExistence type="predicted"/>
<sequence length="178" mass="17844">MPLPLQSPTQIRVPGLDAAPQSSGRRAAIARAETAAGTAAAHAAMTCEGWVAAGVAAVAEAAPVDAGGHGFACAAAAVAACASAHARYCRIQAVRWSKSLVDHWLFETASCAAGPPVAPGTVPVERAGLVACWLRRGARARIVATAAAAAPRGPAAAGTAMEVSRLGRWKGRFGECPA</sequence>